<evidence type="ECO:0000256" key="1">
    <source>
        <dbReference type="SAM" id="MobiDB-lite"/>
    </source>
</evidence>
<proteinExistence type="predicted"/>
<feature type="non-terminal residue" evidence="2">
    <location>
        <position position="77"/>
    </location>
</feature>
<sequence length="77" mass="8474">KKRKSRQDEAESKDETLNDEAGEGKEVSRTPIKKKSAEKQKKKDKTHKDKSSSSQSKLGTASTPSAETMPQQLNVGT</sequence>
<evidence type="ECO:0000313" key="3">
    <source>
        <dbReference type="Proteomes" id="UP000265520"/>
    </source>
</evidence>
<feature type="region of interest" description="Disordered" evidence="1">
    <location>
        <begin position="1"/>
        <end position="77"/>
    </location>
</feature>
<feature type="compositionally biased region" description="Basic and acidic residues" evidence="1">
    <location>
        <begin position="35"/>
        <end position="51"/>
    </location>
</feature>
<dbReference type="Proteomes" id="UP000265520">
    <property type="component" value="Unassembled WGS sequence"/>
</dbReference>
<feature type="compositionally biased region" description="Basic and acidic residues" evidence="1">
    <location>
        <begin position="1"/>
        <end position="28"/>
    </location>
</feature>
<keyword evidence="3" id="KW-1185">Reference proteome</keyword>
<accession>A0A392UR91</accession>
<protein>
    <submittedName>
        <fullName evidence="2">Uncharacterized protein</fullName>
    </submittedName>
</protein>
<feature type="compositionally biased region" description="Polar residues" evidence="1">
    <location>
        <begin position="58"/>
        <end position="77"/>
    </location>
</feature>
<comment type="caution">
    <text evidence="2">The sequence shown here is derived from an EMBL/GenBank/DDBJ whole genome shotgun (WGS) entry which is preliminary data.</text>
</comment>
<evidence type="ECO:0000313" key="2">
    <source>
        <dbReference type="EMBL" id="MCI75368.1"/>
    </source>
</evidence>
<reference evidence="2 3" key="1">
    <citation type="journal article" date="2018" name="Front. Plant Sci.">
        <title>Red Clover (Trifolium pratense) and Zigzag Clover (T. medium) - A Picture of Genomic Similarities and Differences.</title>
        <authorList>
            <person name="Dluhosova J."/>
            <person name="Istvanek J."/>
            <person name="Nedelnik J."/>
            <person name="Repkova J."/>
        </authorList>
    </citation>
    <scope>NUCLEOTIDE SEQUENCE [LARGE SCALE GENOMIC DNA]</scope>
    <source>
        <strain evidence="3">cv. 10/8</strain>
        <tissue evidence="2">Leaf</tissue>
    </source>
</reference>
<dbReference type="EMBL" id="LXQA010881239">
    <property type="protein sequence ID" value="MCI75368.1"/>
    <property type="molecule type" value="Genomic_DNA"/>
</dbReference>
<name>A0A392UR91_9FABA</name>
<organism evidence="2 3">
    <name type="scientific">Trifolium medium</name>
    <dbReference type="NCBI Taxonomy" id="97028"/>
    <lineage>
        <taxon>Eukaryota</taxon>
        <taxon>Viridiplantae</taxon>
        <taxon>Streptophyta</taxon>
        <taxon>Embryophyta</taxon>
        <taxon>Tracheophyta</taxon>
        <taxon>Spermatophyta</taxon>
        <taxon>Magnoliopsida</taxon>
        <taxon>eudicotyledons</taxon>
        <taxon>Gunneridae</taxon>
        <taxon>Pentapetalae</taxon>
        <taxon>rosids</taxon>
        <taxon>fabids</taxon>
        <taxon>Fabales</taxon>
        <taxon>Fabaceae</taxon>
        <taxon>Papilionoideae</taxon>
        <taxon>50 kb inversion clade</taxon>
        <taxon>NPAAA clade</taxon>
        <taxon>Hologalegina</taxon>
        <taxon>IRL clade</taxon>
        <taxon>Trifolieae</taxon>
        <taxon>Trifolium</taxon>
    </lineage>
</organism>
<feature type="non-terminal residue" evidence="2">
    <location>
        <position position="1"/>
    </location>
</feature>
<dbReference type="AlphaFoldDB" id="A0A392UR91"/>